<accession>A0ACB9LXH1</accession>
<evidence type="ECO:0000313" key="1">
    <source>
        <dbReference type="EMBL" id="KAI4316468.1"/>
    </source>
</evidence>
<evidence type="ECO:0000313" key="2">
    <source>
        <dbReference type="Proteomes" id="UP000828941"/>
    </source>
</evidence>
<gene>
    <name evidence="1" type="ORF">L6164_024446</name>
</gene>
<comment type="caution">
    <text evidence="1">The sequence shown here is derived from an EMBL/GenBank/DDBJ whole genome shotgun (WGS) entry which is preliminary data.</text>
</comment>
<name>A0ACB9LXH1_BAUVA</name>
<proteinExistence type="predicted"/>
<organism evidence="1 2">
    <name type="scientific">Bauhinia variegata</name>
    <name type="common">Purple orchid tree</name>
    <name type="synonym">Phanera variegata</name>
    <dbReference type="NCBI Taxonomy" id="167791"/>
    <lineage>
        <taxon>Eukaryota</taxon>
        <taxon>Viridiplantae</taxon>
        <taxon>Streptophyta</taxon>
        <taxon>Embryophyta</taxon>
        <taxon>Tracheophyta</taxon>
        <taxon>Spermatophyta</taxon>
        <taxon>Magnoliopsida</taxon>
        <taxon>eudicotyledons</taxon>
        <taxon>Gunneridae</taxon>
        <taxon>Pentapetalae</taxon>
        <taxon>rosids</taxon>
        <taxon>fabids</taxon>
        <taxon>Fabales</taxon>
        <taxon>Fabaceae</taxon>
        <taxon>Cercidoideae</taxon>
        <taxon>Cercideae</taxon>
        <taxon>Bauhiniinae</taxon>
        <taxon>Bauhinia</taxon>
    </lineage>
</organism>
<reference evidence="1 2" key="1">
    <citation type="journal article" date="2022" name="DNA Res.">
        <title>Chromosomal-level genome assembly of the orchid tree Bauhinia variegata (Leguminosae; Cercidoideae) supports the allotetraploid origin hypothesis of Bauhinia.</title>
        <authorList>
            <person name="Zhong Y."/>
            <person name="Chen Y."/>
            <person name="Zheng D."/>
            <person name="Pang J."/>
            <person name="Liu Y."/>
            <person name="Luo S."/>
            <person name="Meng S."/>
            <person name="Qian L."/>
            <person name="Wei D."/>
            <person name="Dai S."/>
            <person name="Zhou R."/>
        </authorList>
    </citation>
    <scope>NUCLEOTIDE SEQUENCE [LARGE SCALE GENOMIC DNA]</scope>
    <source>
        <strain evidence="1">BV-YZ2020</strain>
    </source>
</reference>
<protein>
    <submittedName>
        <fullName evidence="1">Uncharacterized protein</fullName>
    </submittedName>
</protein>
<dbReference type="Proteomes" id="UP000828941">
    <property type="component" value="Chromosome 10"/>
</dbReference>
<sequence length="124" mass="13312">MDLNSSQATPTSQHDEQSSRIAQEENPKFALDLNYPVVDAKSGYKIVDGVINIDSDGDEGDIGDAGTDDLVDNADNSVAHDVDHSQSDKDKADNSVADDVDHSHNDTDGAHGHVDEQNNESHNN</sequence>
<keyword evidence="2" id="KW-1185">Reference proteome</keyword>
<dbReference type="EMBL" id="CM039435">
    <property type="protein sequence ID" value="KAI4316468.1"/>
    <property type="molecule type" value="Genomic_DNA"/>
</dbReference>